<dbReference type="Gene3D" id="1.20.272.10">
    <property type="match status" value="1"/>
</dbReference>
<dbReference type="Pfam" id="PF12169">
    <property type="entry name" value="DNA_pol3_gamma3"/>
    <property type="match status" value="1"/>
</dbReference>
<proteinExistence type="inferred from homology"/>
<dbReference type="Pfam" id="PF13177">
    <property type="entry name" value="DNA_pol3_delta2"/>
    <property type="match status" value="1"/>
</dbReference>
<feature type="region of interest" description="Disordered" evidence="12">
    <location>
        <begin position="381"/>
        <end position="453"/>
    </location>
</feature>
<sequence>MASQVLARKWRPHDFESVVGQEPVVQALTHALRENRLHHAYLFTGTRGVGKTTLSRILAKSLNCVGPDGKGGVTDHPCGVCEACRAIDEGRFVDYIEMDAASNRSVEEMTALLEQAMYAPTNARYKVYMIDEVHQLTSHAFNAMLKTLEEPPEYVKFILATTDPQKVPVTVLSRCLQFNLKNVSPQTVADHMAHILQEEKIQAEPAALKLLGVGARGSMRDGLSLLDQAIAFAGDKPITLESVREMLGMMDSDVLLKLLVYLAEGKAHEMMQVAQDMSLRSLSFSQAIRDLAALLHKIALAQFDAASLASDDMDREAVMTLAKTFTPQEVQLYYQIALNARADMNLAPDEYAGFTMALLRMLAFKPAGSVSVKLPERFKPEVTKAPQEPQSATEPVVSASPVKEKPVEQTASTPTQPQVEHDPAPWEDAPVGEPDSGSTVKATAREEKPSVKPVETKPVAVQDDDDVPYVDSYDEYASQMEPTIDDYGFAEPVQELPEEDSQAGHEDFESRYDFAEDYDQIPEFTEIGRKWFEKLRYTYPATYARDILERSECVSIEDDLITLRIDPLYENRLKNQKAMLLVQRIVDPLFGRRMRFKFELETPRSRTISQERARLKKEQKEAEEAEKRKNKYVTITDDAERKAAIESLKKTPLARTVMRRFNARIDPMSVKKKIS</sequence>
<dbReference type="Gene3D" id="1.10.8.60">
    <property type="match status" value="1"/>
</dbReference>
<evidence type="ECO:0000256" key="9">
    <source>
        <dbReference type="ARBA" id="ARBA00022932"/>
    </source>
</evidence>
<evidence type="ECO:0000256" key="11">
    <source>
        <dbReference type="RuleBase" id="RU364063"/>
    </source>
</evidence>
<dbReference type="GO" id="GO:0003887">
    <property type="term" value="F:DNA-directed DNA polymerase activity"/>
    <property type="evidence" value="ECO:0007669"/>
    <property type="project" value="UniProtKB-EC"/>
</dbReference>
<dbReference type="InterPro" id="IPR022754">
    <property type="entry name" value="DNA_pol_III_gamma-3"/>
</dbReference>
<dbReference type="InterPro" id="IPR012763">
    <property type="entry name" value="DNA_pol_III_sug/sutau_N"/>
</dbReference>
<keyword evidence="4 11" id="KW-0235">DNA replication</keyword>
<organism evidence="14 15">
    <name type="scientific">Parasutterella secunda</name>
    <dbReference type="NCBI Taxonomy" id="626947"/>
    <lineage>
        <taxon>Bacteria</taxon>
        <taxon>Pseudomonadati</taxon>
        <taxon>Pseudomonadota</taxon>
        <taxon>Betaproteobacteria</taxon>
        <taxon>Burkholderiales</taxon>
        <taxon>Sutterellaceae</taxon>
        <taxon>Parasutterella</taxon>
    </lineage>
</organism>
<evidence type="ECO:0000313" key="14">
    <source>
        <dbReference type="EMBL" id="MBM6928728.1"/>
    </source>
</evidence>
<keyword evidence="6 11" id="KW-0547">Nucleotide-binding</keyword>
<feature type="domain" description="AAA+ ATPase" evidence="13">
    <location>
        <begin position="37"/>
        <end position="184"/>
    </location>
</feature>
<name>A0ABS2GV19_9BURK</name>
<dbReference type="CDD" id="cd00009">
    <property type="entry name" value="AAA"/>
    <property type="match status" value="1"/>
</dbReference>
<dbReference type="InterPro" id="IPR008921">
    <property type="entry name" value="DNA_pol3_clamp-load_cplx_C"/>
</dbReference>
<feature type="compositionally biased region" description="Basic and acidic residues" evidence="12">
    <location>
        <begin position="610"/>
        <end position="627"/>
    </location>
</feature>
<evidence type="ECO:0000259" key="13">
    <source>
        <dbReference type="SMART" id="SM00382"/>
    </source>
</evidence>
<comment type="catalytic activity">
    <reaction evidence="10 11">
        <text>DNA(n) + a 2'-deoxyribonucleoside 5'-triphosphate = DNA(n+1) + diphosphate</text>
        <dbReference type="Rhea" id="RHEA:22508"/>
        <dbReference type="Rhea" id="RHEA-COMP:17339"/>
        <dbReference type="Rhea" id="RHEA-COMP:17340"/>
        <dbReference type="ChEBI" id="CHEBI:33019"/>
        <dbReference type="ChEBI" id="CHEBI:61560"/>
        <dbReference type="ChEBI" id="CHEBI:173112"/>
        <dbReference type="EC" id="2.7.7.7"/>
    </reaction>
</comment>
<dbReference type="InterPro" id="IPR027417">
    <property type="entry name" value="P-loop_NTPase"/>
</dbReference>
<dbReference type="PANTHER" id="PTHR11669">
    <property type="entry name" value="REPLICATION FACTOR C / DNA POLYMERASE III GAMMA-TAU SUBUNIT"/>
    <property type="match status" value="1"/>
</dbReference>
<dbReference type="InterPro" id="IPR050238">
    <property type="entry name" value="DNA_Rep/Repair_Clamp_Loader"/>
</dbReference>
<feature type="compositionally biased region" description="Polar residues" evidence="12">
    <location>
        <begin position="409"/>
        <end position="418"/>
    </location>
</feature>
<accession>A0ABS2GV19</accession>
<comment type="similarity">
    <text evidence="1 11">Belongs to the DnaX/STICHEL family.</text>
</comment>
<feature type="region of interest" description="Disordered" evidence="12">
    <location>
        <begin position="610"/>
        <end position="630"/>
    </location>
</feature>
<reference evidence="14 15" key="1">
    <citation type="journal article" date="2021" name="Sci. Rep.">
        <title>The distribution of antibiotic resistance genes in chicken gut microbiota commensals.</title>
        <authorList>
            <person name="Juricova H."/>
            <person name="Matiasovicova J."/>
            <person name="Kubasova T."/>
            <person name="Cejkova D."/>
            <person name="Rychlik I."/>
        </authorList>
    </citation>
    <scope>NUCLEOTIDE SEQUENCE [LARGE SCALE GENOMIC DNA]</scope>
    <source>
        <strain evidence="14 15">An562</strain>
    </source>
</reference>
<protein>
    <recommendedName>
        <fullName evidence="11">DNA polymerase III subunit gamma/tau</fullName>
        <ecNumber evidence="11">2.7.7.7</ecNumber>
    </recommendedName>
</protein>
<dbReference type="SUPFAM" id="SSF48019">
    <property type="entry name" value="post-AAA+ oligomerization domain-like"/>
    <property type="match status" value="1"/>
</dbReference>
<dbReference type="PANTHER" id="PTHR11669:SF0">
    <property type="entry name" value="PROTEIN STICHEL-LIKE 2"/>
    <property type="match status" value="1"/>
</dbReference>
<evidence type="ECO:0000256" key="12">
    <source>
        <dbReference type="SAM" id="MobiDB-lite"/>
    </source>
</evidence>
<dbReference type="InterPro" id="IPR003593">
    <property type="entry name" value="AAA+_ATPase"/>
</dbReference>
<keyword evidence="3 11" id="KW-0548">Nucleotidyltransferase</keyword>
<gene>
    <name evidence="11 14" type="primary">dnaX</name>
    <name evidence="14" type="ORF">H5985_05520</name>
</gene>
<dbReference type="NCBIfam" id="NF005942">
    <property type="entry name" value="PRK07994.1"/>
    <property type="match status" value="1"/>
</dbReference>
<evidence type="ECO:0000256" key="3">
    <source>
        <dbReference type="ARBA" id="ARBA00022695"/>
    </source>
</evidence>
<keyword evidence="7" id="KW-0862">Zinc</keyword>
<dbReference type="SUPFAM" id="SSF52540">
    <property type="entry name" value="P-loop containing nucleoside triphosphate hydrolases"/>
    <property type="match status" value="1"/>
</dbReference>
<evidence type="ECO:0000256" key="10">
    <source>
        <dbReference type="ARBA" id="ARBA00049244"/>
    </source>
</evidence>
<evidence type="ECO:0000256" key="2">
    <source>
        <dbReference type="ARBA" id="ARBA00022679"/>
    </source>
</evidence>
<evidence type="ECO:0000256" key="1">
    <source>
        <dbReference type="ARBA" id="ARBA00006360"/>
    </source>
</evidence>
<keyword evidence="2 11" id="KW-0808">Transferase</keyword>
<evidence type="ECO:0000313" key="15">
    <source>
        <dbReference type="Proteomes" id="UP000777002"/>
    </source>
</evidence>
<dbReference type="EMBL" id="JACJKX010000008">
    <property type="protein sequence ID" value="MBM6928728.1"/>
    <property type="molecule type" value="Genomic_DNA"/>
</dbReference>
<dbReference type="SMART" id="SM00382">
    <property type="entry name" value="AAA"/>
    <property type="match status" value="1"/>
</dbReference>
<comment type="subunit">
    <text evidence="11">DNA polymerase III contains a core (composed of alpha, epsilon and theta chains) that associates with a tau subunit. This core dimerizes to form the POLIII' complex. PolIII' associates with the gamma complex (composed of gamma, delta, delta', psi and chi chains) and with the beta chain to form the complete DNA polymerase III complex.</text>
</comment>
<evidence type="ECO:0000256" key="6">
    <source>
        <dbReference type="ARBA" id="ARBA00022741"/>
    </source>
</evidence>
<keyword evidence="8 11" id="KW-0067">ATP-binding</keyword>
<evidence type="ECO:0000256" key="7">
    <source>
        <dbReference type="ARBA" id="ARBA00022833"/>
    </source>
</evidence>
<comment type="function">
    <text evidence="11">DNA polymerase III is a complex, multichain enzyme responsible for most of the replicative synthesis in bacteria. This DNA polymerase also exhibits 3' to 5' exonuclease activity.</text>
</comment>
<keyword evidence="5" id="KW-0479">Metal-binding</keyword>
<dbReference type="Proteomes" id="UP000777002">
    <property type="component" value="Unassembled WGS sequence"/>
</dbReference>
<dbReference type="RefSeq" id="WP_205050316.1">
    <property type="nucleotide sequence ID" value="NZ_JACJKX010000008.1"/>
</dbReference>
<dbReference type="NCBIfam" id="TIGR02397">
    <property type="entry name" value="dnaX_nterm"/>
    <property type="match status" value="1"/>
</dbReference>
<comment type="caution">
    <text evidence="14">The sequence shown here is derived from an EMBL/GenBank/DDBJ whole genome shotgun (WGS) entry which is preliminary data.</text>
</comment>
<keyword evidence="9 11" id="KW-0239">DNA-directed DNA polymerase</keyword>
<dbReference type="EC" id="2.7.7.7" evidence="11"/>
<evidence type="ECO:0000256" key="8">
    <source>
        <dbReference type="ARBA" id="ARBA00022840"/>
    </source>
</evidence>
<dbReference type="CDD" id="cd18137">
    <property type="entry name" value="HLD_clamp_pol_III_gamma_tau"/>
    <property type="match status" value="1"/>
</dbReference>
<dbReference type="Pfam" id="PF22608">
    <property type="entry name" value="DNAX_ATPase_lid"/>
    <property type="match status" value="1"/>
</dbReference>
<evidence type="ECO:0000256" key="4">
    <source>
        <dbReference type="ARBA" id="ARBA00022705"/>
    </source>
</evidence>
<dbReference type="Gene3D" id="3.40.50.300">
    <property type="entry name" value="P-loop containing nucleotide triphosphate hydrolases"/>
    <property type="match status" value="1"/>
</dbReference>
<dbReference type="InterPro" id="IPR045085">
    <property type="entry name" value="HLD_clamp_pol_III_gamma_tau"/>
</dbReference>
<keyword evidence="15" id="KW-1185">Reference proteome</keyword>
<evidence type="ECO:0000256" key="5">
    <source>
        <dbReference type="ARBA" id="ARBA00022723"/>
    </source>
</evidence>